<dbReference type="RefSeq" id="WP_184173986.1">
    <property type="nucleotide sequence ID" value="NZ_JACHGF010000003.1"/>
</dbReference>
<keyword evidence="2" id="KW-1185">Reference proteome</keyword>
<dbReference type="EMBL" id="JACHGF010000003">
    <property type="protein sequence ID" value="MBB5284011.1"/>
    <property type="molecule type" value="Genomic_DNA"/>
</dbReference>
<gene>
    <name evidence="1" type="ORF">HNQ92_002154</name>
</gene>
<reference evidence="1 2" key="1">
    <citation type="submission" date="2020-08" db="EMBL/GenBank/DDBJ databases">
        <title>Genomic Encyclopedia of Type Strains, Phase IV (KMG-IV): sequencing the most valuable type-strain genomes for metagenomic binning, comparative biology and taxonomic classification.</title>
        <authorList>
            <person name="Goeker M."/>
        </authorList>
    </citation>
    <scope>NUCLEOTIDE SEQUENCE [LARGE SCALE GENOMIC DNA]</scope>
    <source>
        <strain evidence="1 2">DSM 105074</strain>
    </source>
</reference>
<protein>
    <submittedName>
        <fullName evidence="1">Uncharacterized protein</fullName>
    </submittedName>
</protein>
<comment type="caution">
    <text evidence="1">The sequence shown here is derived from an EMBL/GenBank/DDBJ whole genome shotgun (WGS) entry which is preliminary data.</text>
</comment>
<sequence>MPDLLLSNQSLPTWAFCKWSRLYDLRNQQNATNSSVPLDSDPKVVYFETTLLAQILGTLAQHPKPEAGRVVFQFLCRSEQEHFAGLNLVLCGKDTGDQILTPLYLGAIAPVPNVPIQEAELWAGQGYFQARNQALSADPRFRNEYQGYAHQPATIGALLKESPDYVAVHLVFDGERTNLVLSPGLFETPAYCPEVPGYEALASQVLIEFGTMCCPPQ</sequence>
<dbReference type="AlphaFoldDB" id="A0A840TKJ9"/>
<evidence type="ECO:0000313" key="2">
    <source>
        <dbReference type="Proteomes" id="UP000557307"/>
    </source>
</evidence>
<evidence type="ECO:0000313" key="1">
    <source>
        <dbReference type="EMBL" id="MBB5284011.1"/>
    </source>
</evidence>
<name>A0A840TKJ9_9BACT</name>
<dbReference type="Proteomes" id="UP000557307">
    <property type="component" value="Unassembled WGS sequence"/>
</dbReference>
<accession>A0A840TKJ9</accession>
<proteinExistence type="predicted"/>
<organism evidence="1 2">
    <name type="scientific">Rhabdobacter roseus</name>
    <dbReference type="NCBI Taxonomy" id="1655419"/>
    <lineage>
        <taxon>Bacteria</taxon>
        <taxon>Pseudomonadati</taxon>
        <taxon>Bacteroidota</taxon>
        <taxon>Cytophagia</taxon>
        <taxon>Cytophagales</taxon>
        <taxon>Cytophagaceae</taxon>
        <taxon>Rhabdobacter</taxon>
    </lineage>
</organism>